<keyword evidence="10" id="KW-1185">Reference proteome</keyword>
<dbReference type="EMBL" id="SADE01000001">
    <property type="protein sequence ID" value="RVU39179.1"/>
    <property type="molecule type" value="Genomic_DNA"/>
</dbReference>
<evidence type="ECO:0000256" key="2">
    <source>
        <dbReference type="ARBA" id="ARBA00022475"/>
    </source>
</evidence>
<feature type="transmembrane region" description="Helical" evidence="7">
    <location>
        <begin position="93"/>
        <end position="122"/>
    </location>
</feature>
<keyword evidence="2" id="KW-1003">Cell membrane</keyword>
<feature type="domain" description="RDD" evidence="8">
    <location>
        <begin position="82"/>
        <end position="201"/>
    </location>
</feature>
<name>A0A3S2WCB3_9PROT</name>
<proteinExistence type="predicted"/>
<evidence type="ECO:0000313" key="10">
    <source>
        <dbReference type="Proteomes" id="UP000287447"/>
    </source>
</evidence>
<dbReference type="Proteomes" id="UP000287447">
    <property type="component" value="Unassembled WGS sequence"/>
</dbReference>
<dbReference type="InterPro" id="IPR051791">
    <property type="entry name" value="Pra-immunoreactive"/>
</dbReference>
<sequence length="207" mass="22656">MWGLEILAGCGIARPTPFLSLLKRVSNNPRHAEETLSERSLPNSNGDGPERLGGSRNTRFNLGKTVNEADYQQEIAESEGIIGRRVIAYAIDFTLLLMIWPLALVFSAMSLFTLAPALFAVIPVLPLLYHTGMIASSAQGTLGMRALGLKVVRETDGTRPDPLQAFILTALFYLTLATSGLLLLWCLFDDRSRCLHDILSGTKIIRG</sequence>
<dbReference type="OrthoDB" id="7270324at2"/>
<dbReference type="InterPro" id="IPR010432">
    <property type="entry name" value="RDD"/>
</dbReference>
<evidence type="ECO:0000256" key="7">
    <source>
        <dbReference type="SAM" id="Phobius"/>
    </source>
</evidence>
<dbReference type="PANTHER" id="PTHR36115">
    <property type="entry name" value="PROLINE-RICH ANTIGEN HOMOLOG-RELATED"/>
    <property type="match status" value="1"/>
</dbReference>
<evidence type="ECO:0000259" key="8">
    <source>
        <dbReference type="Pfam" id="PF06271"/>
    </source>
</evidence>
<accession>A0A3S2WCB3</accession>
<feature type="region of interest" description="Disordered" evidence="6">
    <location>
        <begin position="32"/>
        <end position="57"/>
    </location>
</feature>
<dbReference type="Pfam" id="PF06271">
    <property type="entry name" value="RDD"/>
    <property type="match status" value="1"/>
</dbReference>
<evidence type="ECO:0000256" key="5">
    <source>
        <dbReference type="ARBA" id="ARBA00023136"/>
    </source>
</evidence>
<dbReference type="RefSeq" id="WP_127764550.1">
    <property type="nucleotide sequence ID" value="NZ_SADE01000001.1"/>
</dbReference>
<keyword evidence="4 7" id="KW-1133">Transmembrane helix</keyword>
<comment type="subcellular location">
    <subcellularLocation>
        <location evidence="1">Cell membrane</location>
        <topology evidence="1">Multi-pass membrane protein</topology>
    </subcellularLocation>
</comment>
<evidence type="ECO:0000313" key="9">
    <source>
        <dbReference type="EMBL" id="RVU39179.1"/>
    </source>
</evidence>
<evidence type="ECO:0000256" key="6">
    <source>
        <dbReference type="SAM" id="MobiDB-lite"/>
    </source>
</evidence>
<protein>
    <submittedName>
        <fullName evidence="9">RDD family protein</fullName>
    </submittedName>
</protein>
<feature type="transmembrane region" description="Helical" evidence="7">
    <location>
        <begin position="165"/>
        <end position="188"/>
    </location>
</feature>
<keyword evidence="3 7" id="KW-0812">Transmembrane</keyword>
<evidence type="ECO:0000256" key="4">
    <source>
        <dbReference type="ARBA" id="ARBA00022989"/>
    </source>
</evidence>
<evidence type="ECO:0000256" key="3">
    <source>
        <dbReference type="ARBA" id="ARBA00022692"/>
    </source>
</evidence>
<evidence type="ECO:0000256" key="1">
    <source>
        <dbReference type="ARBA" id="ARBA00004651"/>
    </source>
</evidence>
<dbReference type="AlphaFoldDB" id="A0A3S2WCB3"/>
<dbReference type="PANTHER" id="PTHR36115:SF10">
    <property type="entry name" value="RDD DOMAIN-CONTAINING PROTEIN"/>
    <property type="match status" value="1"/>
</dbReference>
<organism evidence="9 10">
    <name type="scientific">Hwanghaeella grinnelliae</name>
    <dbReference type="NCBI Taxonomy" id="2500179"/>
    <lineage>
        <taxon>Bacteria</taxon>
        <taxon>Pseudomonadati</taxon>
        <taxon>Pseudomonadota</taxon>
        <taxon>Alphaproteobacteria</taxon>
        <taxon>Rhodospirillales</taxon>
        <taxon>Rhodospirillaceae</taxon>
        <taxon>Hwanghaeella</taxon>
    </lineage>
</organism>
<comment type="caution">
    <text evidence="9">The sequence shown here is derived from an EMBL/GenBank/DDBJ whole genome shotgun (WGS) entry which is preliminary data.</text>
</comment>
<gene>
    <name evidence="9" type="ORF">EOI86_08000</name>
</gene>
<keyword evidence="5 7" id="KW-0472">Membrane</keyword>
<dbReference type="GO" id="GO:0005886">
    <property type="term" value="C:plasma membrane"/>
    <property type="evidence" value="ECO:0007669"/>
    <property type="project" value="UniProtKB-SubCell"/>
</dbReference>
<reference evidence="10" key="1">
    <citation type="submission" date="2019-01" db="EMBL/GenBank/DDBJ databases">
        <title>Gri0909 isolated from a small marine red alga.</title>
        <authorList>
            <person name="Kim J."/>
            <person name="Jeong S.E."/>
            <person name="Jeon C.O."/>
        </authorList>
    </citation>
    <scope>NUCLEOTIDE SEQUENCE [LARGE SCALE GENOMIC DNA]</scope>
    <source>
        <strain evidence="10">Gri0909</strain>
    </source>
</reference>